<organism evidence="3 4">
    <name type="scientific">Sclerotinia trifoliorum</name>
    <dbReference type="NCBI Taxonomy" id="28548"/>
    <lineage>
        <taxon>Eukaryota</taxon>
        <taxon>Fungi</taxon>
        <taxon>Dikarya</taxon>
        <taxon>Ascomycota</taxon>
        <taxon>Pezizomycotina</taxon>
        <taxon>Leotiomycetes</taxon>
        <taxon>Helotiales</taxon>
        <taxon>Sclerotiniaceae</taxon>
        <taxon>Sclerotinia</taxon>
    </lineage>
</organism>
<dbReference type="EMBL" id="CAJHIA010000034">
    <property type="protein sequence ID" value="CAD6450581.1"/>
    <property type="molecule type" value="Genomic_DNA"/>
</dbReference>
<feature type="region of interest" description="Disordered" evidence="2">
    <location>
        <begin position="147"/>
        <end position="177"/>
    </location>
</feature>
<comment type="caution">
    <text evidence="3">The sequence shown here is derived from an EMBL/GenBank/DDBJ whole genome shotgun (WGS) entry which is preliminary data.</text>
</comment>
<protein>
    <submittedName>
        <fullName evidence="3">254c105f-25ab-4d88-90e0-40c987ef494e-CDS</fullName>
    </submittedName>
</protein>
<gene>
    <name evidence="3" type="ORF">SCLTRI_LOCUS9400</name>
</gene>
<evidence type="ECO:0000256" key="2">
    <source>
        <dbReference type="SAM" id="MobiDB-lite"/>
    </source>
</evidence>
<reference evidence="3" key="1">
    <citation type="submission" date="2020-10" db="EMBL/GenBank/DDBJ databases">
        <authorList>
            <person name="Kusch S."/>
        </authorList>
    </citation>
    <scope>NUCLEOTIDE SEQUENCE</scope>
    <source>
        <strain evidence="3">SwB9</strain>
    </source>
</reference>
<dbReference type="Proteomes" id="UP000624404">
    <property type="component" value="Unassembled WGS sequence"/>
</dbReference>
<dbReference type="OrthoDB" id="3550157at2759"/>
<evidence type="ECO:0000313" key="4">
    <source>
        <dbReference type="Proteomes" id="UP000624404"/>
    </source>
</evidence>
<evidence type="ECO:0000313" key="3">
    <source>
        <dbReference type="EMBL" id="CAD6450581.1"/>
    </source>
</evidence>
<proteinExistence type="predicted"/>
<feature type="compositionally biased region" description="Basic and acidic residues" evidence="2">
    <location>
        <begin position="153"/>
        <end position="177"/>
    </location>
</feature>
<name>A0A8H2ZUJ6_9HELO</name>
<evidence type="ECO:0000256" key="1">
    <source>
        <dbReference type="SAM" id="Coils"/>
    </source>
</evidence>
<keyword evidence="1" id="KW-0175">Coiled coil</keyword>
<feature type="coiled-coil region" evidence="1">
    <location>
        <begin position="89"/>
        <end position="116"/>
    </location>
</feature>
<keyword evidence="4" id="KW-1185">Reference proteome</keyword>
<dbReference type="AlphaFoldDB" id="A0A8H2ZUJ6"/>
<sequence>MPSIGEAVEKERRVTYLLWKAINSQLELEQATNRLMQDMYEDLENMRASDCSSEDWTTMCDMAQELVDTLKMLKDQPPDSTVEERSTELKVKEAIREDTEEEIEEDIEEYVEVLMKEMHPNLYQIRAAAGLEKDDMHDAFGLAKQMTKPHKFTRGEKEKKATIEKEKSSDAKKEVEE</sequence>
<accession>A0A8H2ZUJ6</accession>